<keyword evidence="3" id="KW-1185">Reference proteome</keyword>
<evidence type="ECO:0000313" key="3">
    <source>
        <dbReference type="Proteomes" id="UP001279734"/>
    </source>
</evidence>
<accession>A0AAD3TJB6</accession>
<gene>
    <name evidence="2" type="ORF">Nepgr_031791</name>
</gene>
<proteinExistence type="predicted"/>
<sequence length="285" mass="31092">MPSQLRIKTRSSSKLPDQMFTDILIKYQWKPKCNHMSACVRSSEIHPKTAAIFKPTGKILPNVIPPPLCKVTKSRHNSDASSKVVPVKEVLSVSNSFATLQECEMESKYQDNSEIILSDEMKDELLQINPALYIPNLDHPGVDDRQFPRNKNIGQKCEAVVISCEMTGITKSPLLIVSGHPNGGIIAHPPIEMQCSMVALPLSGHPIRVPTTIRSNPNHGFEVSDRPTVPLPPSSPDEGSTPALGASDKSTPALSAPDKSNPANYGARSIKCKCTPEMTINTLRL</sequence>
<dbReference type="AlphaFoldDB" id="A0AAD3TJB6"/>
<evidence type="ECO:0000313" key="2">
    <source>
        <dbReference type="EMBL" id="GMH29948.1"/>
    </source>
</evidence>
<dbReference type="Proteomes" id="UP001279734">
    <property type="component" value="Unassembled WGS sequence"/>
</dbReference>
<organism evidence="2 3">
    <name type="scientific">Nepenthes gracilis</name>
    <name type="common">Slender pitcher plant</name>
    <dbReference type="NCBI Taxonomy" id="150966"/>
    <lineage>
        <taxon>Eukaryota</taxon>
        <taxon>Viridiplantae</taxon>
        <taxon>Streptophyta</taxon>
        <taxon>Embryophyta</taxon>
        <taxon>Tracheophyta</taxon>
        <taxon>Spermatophyta</taxon>
        <taxon>Magnoliopsida</taxon>
        <taxon>eudicotyledons</taxon>
        <taxon>Gunneridae</taxon>
        <taxon>Pentapetalae</taxon>
        <taxon>Caryophyllales</taxon>
        <taxon>Nepenthaceae</taxon>
        <taxon>Nepenthes</taxon>
    </lineage>
</organism>
<feature type="region of interest" description="Disordered" evidence="1">
    <location>
        <begin position="210"/>
        <end position="267"/>
    </location>
</feature>
<comment type="caution">
    <text evidence="2">The sequence shown here is derived from an EMBL/GenBank/DDBJ whole genome shotgun (WGS) entry which is preliminary data.</text>
</comment>
<reference evidence="2" key="1">
    <citation type="submission" date="2023-05" db="EMBL/GenBank/DDBJ databases">
        <title>Nepenthes gracilis genome sequencing.</title>
        <authorList>
            <person name="Fukushima K."/>
        </authorList>
    </citation>
    <scope>NUCLEOTIDE SEQUENCE</scope>
    <source>
        <strain evidence="2">SING2019-196</strain>
    </source>
</reference>
<evidence type="ECO:0000256" key="1">
    <source>
        <dbReference type="SAM" id="MobiDB-lite"/>
    </source>
</evidence>
<name>A0AAD3TJB6_NEPGR</name>
<dbReference type="EMBL" id="BSYO01000037">
    <property type="protein sequence ID" value="GMH29948.1"/>
    <property type="molecule type" value="Genomic_DNA"/>
</dbReference>
<protein>
    <submittedName>
        <fullName evidence="2">Uncharacterized protein</fullName>
    </submittedName>
</protein>